<feature type="transmembrane region" description="Helical" evidence="5">
    <location>
        <begin position="116"/>
        <end position="135"/>
    </location>
</feature>
<gene>
    <name evidence="6" type="ORF">P174DRAFT_126744</name>
</gene>
<feature type="transmembrane region" description="Helical" evidence="5">
    <location>
        <begin position="48"/>
        <end position="69"/>
    </location>
</feature>
<dbReference type="OrthoDB" id="5139341at2759"/>
<comment type="caution">
    <text evidence="6">The sequence shown here is derived from an EMBL/GenBank/DDBJ whole genome shotgun (WGS) entry which is preliminary data.</text>
</comment>
<dbReference type="AlphaFoldDB" id="A0A2I1CBZ4"/>
<reference evidence="7" key="1">
    <citation type="journal article" date="2018" name="Proc. Natl. Acad. Sci. U.S.A.">
        <title>Linking secondary metabolites to gene clusters through genome sequencing of six diverse Aspergillus species.</title>
        <authorList>
            <person name="Kaerboelling I."/>
            <person name="Vesth T.C."/>
            <person name="Frisvad J.C."/>
            <person name="Nybo J.L."/>
            <person name="Theobald S."/>
            <person name="Kuo A."/>
            <person name="Bowyer P."/>
            <person name="Matsuda Y."/>
            <person name="Mondo S."/>
            <person name="Lyhne E.K."/>
            <person name="Kogle M.E."/>
            <person name="Clum A."/>
            <person name="Lipzen A."/>
            <person name="Salamov A."/>
            <person name="Ngan C.Y."/>
            <person name="Daum C."/>
            <person name="Chiniquy J."/>
            <person name="Barry K."/>
            <person name="LaButti K."/>
            <person name="Haridas S."/>
            <person name="Simmons B.A."/>
            <person name="Magnuson J.K."/>
            <person name="Mortensen U.H."/>
            <person name="Larsen T.O."/>
            <person name="Grigoriev I.V."/>
            <person name="Baker S.E."/>
            <person name="Andersen M.R."/>
        </authorList>
    </citation>
    <scope>NUCLEOTIDE SEQUENCE [LARGE SCALE GENOMIC DNA]</scope>
    <source>
        <strain evidence="7">IBT 16806</strain>
    </source>
</reference>
<dbReference type="VEuPathDB" id="FungiDB:P174DRAFT_126744"/>
<keyword evidence="4 5" id="KW-0472">Membrane</keyword>
<evidence type="ECO:0000256" key="1">
    <source>
        <dbReference type="ARBA" id="ARBA00004141"/>
    </source>
</evidence>
<feature type="transmembrane region" description="Helical" evidence="5">
    <location>
        <begin position="89"/>
        <end position="109"/>
    </location>
</feature>
<comment type="subcellular location">
    <subcellularLocation>
        <location evidence="1">Membrane</location>
        <topology evidence="1">Multi-pass membrane protein</topology>
    </subcellularLocation>
</comment>
<dbReference type="InterPro" id="IPR006603">
    <property type="entry name" value="PQ-loop_rpt"/>
</dbReference>
<organism evidence="6 7">
    <name type="scientific">Aspergillus novofumigatus (strain IBT 16806)</name>
    <dbReference type="NCBI Taxonomy" id="1392255"/>
    <lineage>
        <taxon>Eukaryota</taxon>
        <taxon>Fungi</taxon>
        <taxon>Dikarya</taxon>
        <taxon>Ascomycota</taxon>
        <taxon>Pezizomycotina</taxon>
        <taxon>Eurotiomycetes</taxon>
        <taxon>Eurotiomycetidae</taxon>
        <taxon>Eurotiales</taxon>
        <taxon>Aspergillaceae</taxon>
        <taxon>Aspergillus</taxon>
        <taxon>Aspergillus subgen. Fumigati</taxon>
    </lineage>
</organism>
<evidence type="ECO:0000256" key="3">
    <source>
        <dbReference type="ARBA" id="ARBA00022989"/>
    </source>
</evidence>
<dbReference type="OMA" id="KSWPRQD"/>
<dbReference type="GO" id="GO:0016020">
    <property type="term" value="C:membrane"/>
    <property type="evidence" value="ECO:0007669"/>
    <property type="project" value="UniProtKB-SubCell"/>
</dbReference>
<sequence length="305" mass="34488">MLARTKSARRLTGLEIRRALTIVTALSFLPQLHRIWTQKTSKGISTDYVFWNLLCATEQFKFFVYLLIAKDPEQNIPLVYDPPTFGDRLNMYQTAVVWLSFFTLFGACLRHTPSKSFYVIAYALYITISIVPPILDILYGFPSPDHTYADPLASGIFFLSMCLLNPLVSVLVVYAVFSQIREINSARGPELSIPPGNALSICGLAVQAVVFAAVAFTWIWRVPIENARLGWDTWSWTVVGLDNLMYWYNLVGFPAFDNGVFAMGQGVLFASAWRRRKGRENAVDREPLLGRSGYRTTKFVPLCNE</sequence>
<keyword evidence="2 5" id="KW-0812">Transmembrane</keyword>
<dbReference type="Pfam" id="PF04193">
    <property type="entry name" value="PQ-loop"/>
    <property type="match status" value="1"/>
</dbReference>
<dbReference type="STRING" id="1392255.A0A2I1CBZ4"/>
<keyword evidence="7" id="KW-1185">Reference proteome</keyword>
<evidence type="ECO:0008006" key="8">
    <source>
        <dbReference type="Google" id="ProtNLM"/>
    </source>
</evidence>
<dbReference type="EMBL" id="MSZS01000003">
    <property type="protein sequence ID" value="PKX95158.1"/>
    <property type="molecule type" value="Genomic_DNA"/>
</dbReference>
<name>A0A2I1CBZ4_ASPN1</name>
<evidence type="ECO:0000256" key="5">
    <source>
        <dbReference type="SAM" id="Phobius"/>
    </source>
</evidence>
<evidence type="ECO:0000256" key="4">
    <source>
        <dbReference type="ARBA" id="ARBA00023136"/>
    </source>
</evidence>
<dbReference type="RefSeq" id="XP_024683753.1">
    <property type="nucleotide sequence ID" value="XM_024821086.1"/>
</dbReference>
<accession>A0A2I1CBZ4</accession>
<evidence type="ECO:0000313" key="6">
    <source>
        <dbReference type="EMBL" id="PKX95158.1"/>
    </source>
</evidence>
<keyword evidence="3 5" id="KW-1133">Transmembrane helix</keyword>
<dbReference type="GeneID" id="36528412"/>
<dbReference type="Proteomes" id="UP000234474">
    <property type="component" value="Unassembled WGS sequence"/>
</dbReference>
<proteinExistence type="predicted"/>
<feature type="transmembrane region" description="Helical" evidence="5">
    <location>
        <begin position="155"/>
        <end position="177"/>
    </location>
</feature>
<evidence type="ECO:0000256" key="2">
    <source>
        <dbReference type="ARBA" id="ARBA00022692"/>
    </source>
</evidence>
<feature type="transmembrane region" description="Helical" evidence="5">
    <location>
        <begin position="198"/>
        <end position="220"/>
    </location>
</feature>
<feature type="transmembrane region" description="Helical" evidence="5">
    <location>
        <begin position="246"/>
        <end position="270"/>
    </location>
</feature>
<evidence type="ECO:0000313" key="7">
    <source>
        <dbReference type="Proteomes" id="UP000234474"/>
    </source>
</evidence>
<protein>
    <recommendedName>
        <fullName evidence="8">PQ loop repeat protein</fullName>
    </recommendedName>
</protein>